<evidence type="ECO:0000313" key="2">
    <source>
        <dbReference type="EMBL" id="EMD58116.1"/>
    </source>
</evidence>
<proteinExistence type="predicted"/>
<dbReference type="HOGENOM" id="CLU_2483215_0_0_1"/>
<evidence type="ECO:0000256" key="1">
    <source>
        <dbReference type="SAM" id="SignalP"/>
    </source>
</evidence>
<organism evidence="2 3">
    <name type="scientific">Cochliobolus sativus (strain ND90Pr / ATCC 201652)</name>
    <name type="common">Common root rot and spot blotch fungus</name>
    <name type="synonym">Bipolaris sorokiniana</name>
    <dbReference type="NCBI Taxonomy" id="665912"/>
    <lineage>
        <taxon>Eukaryota</taxon>
        <taxon>Fungi</taxon>
        <taxon>Dikarya</taxon>
        <taxon>Ascomycota</taxon>
        <taxon>Pezizomycotina</taxon>
        <taxon>Dothideomycetes</taxon>
        <taxon>Pleosporomycetidae</taxon>
        <taxon>Pleosporales</taxon>
        <taxon>Pleosporineae</taxon>
        <taxon>Pleosporaceae</taxon>
        <taxon>Bipolaris</taxon>
    </lineage>
</organism>
<accession>M2SLV3</accession>
<protein>
    <submittedName>
        <fullName evidence="2">Uncharacterized protein</fullName>
    </submittedName>
</protein>
<keyword evidence="1" id="KW-0732">Signal</keyword>
<gene>
    <name evidence="2" type="ORF">COCSADRAFT_165887</name>
</gene>
<reference evidence="2 3" key="1">
    <citation type="journal article" date="2012" name="PLoS Pathog.">
        <title>Diverse lifestyles and strategies of plant pathogenesis encoded in the genomes of eighteen Dothideomycetes fungi.</title>
        <authorList>
            <person name="Ohm R.A."/>
            <person name="Feau N."/>
            <person name="Henrissat B."/>
            <person name="Schoch C.L."/>
            <person name="Horwitz B.A."/>
            <person name="Barry K.W."/>
            <person name="Condon B.J."/>
            <person name="Copeland A.C."/>
            <person name="Dhillon B."/>
            <person name="Glaser F."/>
            <person name="Hesse C.N."/>
            <person name="Kosti I."/>
            <person name="LaButti K."/>
            <person name="Lindquist E.A."/>
            <person name="Lucas S."/>
            <person name="Salamov A.A."/>
            <person name="Bradshaw R.E."/>
            <person name="Ciuffetti L."/>
            <person name="Hamelin R.C."/>
            <person name="Kema G.H.J."/>
            <person name="Lawrence C."/>
            <person name="Scott J.A."/>
            <person name="Spatafora J.W."/>
            <person name="Turgeon B.G."/>
            <person name="de Wit P.J.G.M."/>
            <person name="Zhong S."/>
            <person name="Goodwin S.B."/>
            <person name="Grigoriev I.V."/>
        </authorList>
    </citation>
    <scope>NUCLEOTIDE SEQUENCE [LARGE SCALE GENOMIC DNA]</scope>
    <source>
        <strain evidence="3">ND90Pr / ATCC 201652</strain>
    </source>
</reference>
<dbReference type="AlphaFoldDB" id="M2SLV3"/>
<dbReference type="Proteomes" id="UP000016934">
    <property type="component" value="Unassembled WGS sequence"/>
</dbReference>
<keyword evidence="3" id="KW-1185">Reference proteome</keyword>
<feature type="chain" id="PRO_5004025573" evidence="1">
    <location>
        <begin position="21"/>
        <end position="87"/>
    </location>
</feature>
<dbReference type="EMBL" id="KB445716">
    <property type="protein sequence ID" value="EMD58116.1"/>
    <property type="molecule type" value="Genomic_DNA"/>
</dbReference>
<sequence>MQRVKRRLCIMVLLAKDLLARLDAYFHQCKSLLAASLRLQREGEISEQSIRKQAPPLTSVTVIVVWKHLNQLYNNALSPLLELSLTL</sequence>
<name>M2SLV3_COCSN</name>
<dbReference type="KEGG" id="bsc:COCSADRAFT_165887"/>
<feature type="signal peptide" evidence="1">
    <location>
        <begin position="1"/>
        <end position="20"/>
    </location>
</feature>
<dbReference type="RefSeq" id="XP_007706183.1">
    <property type="nucleotide sequence ID" value="XM_007707993.1"/>
</dbReference>
<evidence type="ECO:0000313" key="3">
    <source>
        <dbReference type="Proteomes" id="UP000016934"/>
    </source>
</evidence>
<dbReference type="GeneID" id="19132414"/>
<reference evidence="3" key="2">
    <citation type="journal article" date="2013" name="PLoS Genet.">
        <title>Comparative genome structure, secondary metabolite, and effector coding capacity across Cochliobolus pathogens.</title>
        <authorList>
            <person name="Condon B.J."/>
            <person name="Leng Y."/>
            <person name="Wu D."/>
            <person name="Bushley K.E."/>
            <person name="Ohm R.A."/>
            <person name="Otillar R."/>
            <person name="Martin J."/>
            <person name="Schackwitz W."/>
            <person name="Grimwood J."/>
            <person name="MohdZainudin N."/>
            <person name="Xue C."/>
            <person name="Wang R."/>
            <person name="Manning V.A."/>
            <person name="Dhillon B."/>
            <person name="Tu Z.J."/>
            <person name="Steffenson B.J."/>
            <person name="Salamov A."/>
            <person name="Sun H."/>
            <person name="Lowry S."/>
            <person name="LaButti K."/>
            <person name="Han J."/>
            <person name="Copeland A."/>
            <person name="Lindquist E."/>
            <person name="Barry K."/>
            <person name="Schmutz J."/>
            <person name="Baker S.E."/>
            <person name="Ciuffetti L.M."/>
            <person name="Grigoriev I.V."/>
            <person name="Zhong S."/>
            <person name="Turgeon B.G."/>
        </authorList>
    </citation>
    <scope>NUCLEOTIDE SEQUENCE [LARGE SCALE GENOMIC DNA]</scope>
    <source>
        <strain evidence="3">ND90Pr / ATCC 201652</strain>
    </source>
</reference>